<proteinExistence type="predicted"/>
<comment type="caution">
    <text evidence="2">The sequence shown here is derived from an EMBL/GenBank/DDBJ whole genome shotgun (WGS) entry which is preliminary data.</text>
</comment>
<name>A0ABW0L942_9BURK</name>
<reference evidence="3" key="1">
    <citation type="journal article" date="2019" name="Int. J. Syst. Evol. Microbiol.">
        <title>The Global Catalogue of Microorganisms (GCM) 10K type strain sequencing project: providing services to taxonomists for standard genome sequencing and annotation.</title>
        <authorList>
            <consortium name="The Broad Institute Genomics Platform"/>
            <consortium name="The Broad Institute Genome Sequencing Center for Infectious Disease"/>
            <person name="Wu L."/>
            <person name="Ma J."/>
        </authorList>
    </citation>
    <scope>NUCLEOTIDE SEQUENCE [LARGE SCALE GENOMIC DNA]</scope>
    <source>
        <strain evidence="3">KACC 12649</strain>
    </source>
</reference>
<dbReference type="Proteomes" id="UP001596050">
    <property type="component" value="Unassembled WGS sequence"/>
</dbReference>
<dbReference type="PANTHER" id="PTHR43102:SF2">
    <property type="entry name" value="GAF DOMAIN-CONTAINING PROTEIN"/>
    <property type="match status" value="1"/>
</dbReference>
<evidence type="ECO:0000259" key="1">
    <source>
        <dbReference type="SMART" id="SM00065"/>
    </source>
</evidence>
<dbReference type="EMBL" id="JBHSMU010000015">
    <property type="protein sequence ID" value="MFC5461502.1"/>
    <property type="molecule type" value="Genomic_DNA"/>
</dbReference>
<keyword evidence="3" id="KW-1185">Reference proteome</keyword>
<evidence type="ECO:0000313" key="3">
    <source>
        <dbReference type="Proteomes" id="UP001596050"/>
    </source>
</evidence>
<dbReference type="InterPro" id="IPR029016">
    <property type="entry name" value="GAF-like_dom_sf"/>
</dbReference>
<dbReference type="PANTHER" id="PTHR43102">
    <property type="entry name" value="SLR1143 PROTEIN"/>
    <property type="match status" value="1"/>
</dbReference>
<organism evidence="2 3">
    <name type="scientific">Massilia niabensis</name>
    <dbReference type="NCBI Taxonomy" id="544910"/>
    <lineage>
        <taxon>Bacteria</taxon>
        <taxon>Pseudomonadati</taxon>
        <taxon>Pseudomonadota</taxon>
        <taxon>Betaproteobacteria</taxon>
        <taxon>Burkholderiales</taxon>
        <taxon>Oxalobacteraceae</taxon>
        <taxon>Telluria group</taxon>
        <taxon>Massilia</taxon>
    </lineage>
</organism>
<dbReference type="RefSeq" id="WP_379784956.1">
    <property type="nucleotide sequence ID" value="NZ_JBHSMU010000015.1"/>
</dbReference>
<dbReference type="SUPFAM" id="SSF55781">
    <property type="entry name" value="GAF domain-like"/>
    <property type="match status" value="1"/>
</dbReference>
<dbReference type="Pfam" id="PF01590">
    <property type="entry name" value="GAF"/>
    <property type="match status" value="1"/>
</dbReference>
<dbReference type="Gene3D" id="3.30.450.40">
    <property type="match status" value="1"/>
</dbReference>
<feature type="domain" description="GAF" evidence="1">
    <location>
        <begin position="26"/>
        <end position="166"/>
    </location>
</feature>
<sequence>MIKPHLPHNEQDRLALLHELLLLDTPPEERIDKIVEFASAEFGVPICLVSLVDYDRQWFKARVGIDACQTPRDISFCAHAILQPDLLLVQDALLDPRFHDNPLVTGEPHIRFYAGAPLTCKDGLALGTLCLIDTRPRTLDEVEQAILKSLRDLAVLELTSMQDGVNV</sequence>
<protein>
    <submittedName>
        <fullName evidence="2">GAF domain-containing protein</fullName>
    </submittedName>
</protein>
<dbReference type="SMART" id="SM00065">
    <property type="entry name" value="GAF"/>
    <property type="match status" value="1"/>
</dbReference>
<evidence type="ECO:0000313" key="2">
    <source>
        <dbReference type="EMBL" id="MFC5461502.1"/>
    </source>
</evidence>
<accession>A0ABW0L942</accession>
<dbReference type="InterPro" id="IPR003018">
    <property type="entry name" value="GAF"/>
</dbReference>
<gene>
    <name evidence="2" type="ORF">ACFPN5_16960</name>
</gene>